<dbReference type="OrthoDB" id="6132182at2759"/>
<evidence type="ECO:0000256" key="3">
    <source>
        <dbReference type="SAM" id="MobiDB-lite"/>
    </source>
</evidence>
<evidence type="ECO:0000256" key="1">
    <source>
        <dbReference type="ARBA" id="ARBA00022723"/>
    </source>
</evidence>
<keyword evidence="1" id="KW-0479">Metal-binding</keyword>
<feature type="region of interest" description="Disordered" evidence="3">
    <location>
        <begin position="110"/>
        <end position="136"/>
    </location>
</feature>
<dbReference type="PANTHER" id="PTHR11474:SF126">
    <property type="entry name" value="TYROSINASE-LIKE PROTEIN TYR-1-RELATED"/>
    <property type="match status" value="1"/>
</dbReference>
<evidence type="ECO:0000256" key="2">
    <source>
        <dbReference type="ARBA" id="ARBA00023008"/>
    </source>
</evidence>
<dbReference type="Gene3D" id="1.10.1280.10">
    <property type="entry name" value="Di-copper center containing domain from catechol oxidase"/>
    <property type="match status" value="1"/>
</dbReference>
<dbReference type="SUPFAM" id="SSF48056">
    <property type="entry name" value="Di-copper centre-containing domain"/>
    <property type="match status" value="1"/>
</dbReference>
<dbReference type="InterPro" id="IPR050316">
    <property type="entry name" value="Tyrosinase/Hemocyanin"/>
</dbReference>
<feature type="signal peptide" evidence="4">
    <location>
        <begin position="1"/>
        <end position="18"/>
    </location>
</feature>
<proteinExistence type="predicted"/>
<protein>
    <recommendedName>
        <fullName evidence="5">Tyrosinase copper-binding domain-containing protein</fullName>
    </recommendedName>
</protein>
<dbReference type="PRINTS" id="PR00092">
    <property type="entry name" value="TYROSINASE"/>
</dbReference>
<keyword evidence="2" id="KW-0186">Copper</keyword>
<feature type="chain" id="PRO_5040859250" description="Tyrosinase copper-binding domain-containing protein" evidence="4">
    <location>
        <begin position="19"/>
        <end position="427"/>
    </location>
</feature>
<dbReference type="PANTHER" id="PTHR11474">
    <property type="entry name" value="TYROSINASE FAMILY MEMBER"/>
    <property type="match status" value="1"/>
</dbReference>
<dbReference type="GO" id="GO:0016491">
    <property type="term" value="F:oxidoreductase activity"/>
    <property type="evidence" value="ECO:0007669"/>
    <property type="project" value="InterPro"/>
</dbReference>
<keyword evidence="7" id="KW-1185">Reference proteome</keyword>
<name>A0A9W8H1R1_9FUNG</name>
<gene>
    <name evidence="6" type="ORF">H4R18_005378</name>
</gene>
<dbReference type="EMBL" id="JANBUL010000318">
    <property type="protein sequence ID" value="KAJ2777012.1"/>
    <property type="molecule type" value="Genomic_DNA"/>
</dbReference>
<sequence>MRIRMLVFLAAAVPAALGQAPAAGLAKCGGLRVRRSAHDLSPDEWQRIGRVVAQLHSNGHFDRFARAHNVLFDSVHGTAAFFPFHRRFVQEFEDLGRQIDPEFTVPYWDSTRDSRDPASSSVLQDDTLGGNGQGPGRCLRNGIQGQWGSLVPRRHCLRRDFNDGDAILPWVPAEVISSFLQTDRRLADFSEHIEYSIHGAVHIGLGGDAGTRVAPNDLFFYMHHANIDRLWWQWQVGHRRVFDYNGPGPNGEAVLDDVIPQTGDVSFGGAQVRSVMVLGYGTVCYAYDSAPPPPASYPRRRPPGPQPGRGRSSQAPAAPVLSGGSNATSAGLEAARIHGALSGDPALKKYFPGIAALAGPDRSIGAYDDGSALSCAERRARRLVHPAPVPEAWIRMHNFDPARVRRVYDEMYRLIDQLNNSTYVSPY</sequence>
<dbReference type="Pfam" id="PF00264">
    <property type="entry name" value="Tyrosinase"/>
    <property type="match status" value="1"/>
</dbReference>
<feature type="region of interest" description="Disordered" evidence="3">
    <location>
        <begin position="292"/>
        <end position="325"/>
    </location>
</feature>
<dbReference type="InterPro" id="IPR008922">
    <property type="entry name" value="Di-copper_centre_dom_sf"/>
</dbReference>
<organism evidence="6 7">
    <name type="scientific">Coemansia javaensis</name>
    <dbReference type="NCBI Taxonomy" id="2761396"/>
    <lineage>
        <taxon>Eukaryota</taxon>
        <taxon>Fungi</taxon>
        <taxon>Fungi incertae sedis</taxon>
        <taxon>Zoopagomycota</taxon>
        <taxon>Kickxellomycotina</taxon>
        <taxon>Kickxellomycetes</taxon>
        <taxon>Kickxellales</taxon>
        <taxon>Kickxellaceae</taxon>
        <taxon>Coemansia</taxon>
    </lineage>
</organism>
<evidence type="ECO:0000313" key="7">
    <source>
        <dbReference type="Proteomes" id="UP001140217"/>
    </source>
</evidence>
<reference evidence="6" key="1">
    <citation type="submission" date="2022-07" db="EMBL/GenBank/DDBJ databases">
        <title>Phylogenomic reconstructions and comparative analyses of Kickxellomycotina fungi.</title>
        <authorList>
            <person name="Reynolds N.K."/>
            <person name="Stajich J.E."/>
            <person name="Barry K."/>
            <person name="Grigoriev I.V."/>
            <person name="Crous P."/>
            <person name="Smith M.E."/>
        </authorList>
    </citation>
    <scope>NUCLEOTIDE SEQUENCE</scope>
    <source>
        <strain evidence="6">NBRC 105414</strain>
    </source>
</reference>
<dbReference type="Proteomes" id="UP001140217">
    <property type="component" value="Unassembled WGS sequence"/>
</dbReference>
<dbReference type="PROSITE" id="PS00497">
    <property type="entry name" value="TYROSINASE_1"/>
    <property type="match status" value="1"/>
</dbReference>
<comment type="caution">
    <text evidence="6">The sequence shown here is derived from an EMBL/GenBank/DDBJ whole genome shotgun (WGS) entry which is preliminary data.</text>
</comment>
<dbReference type="AlphaFoldDB" id="A0A9W8H1R1"/>
<evidence type="ECO:0000259" key="5">
    <source>
        <dbReference type="PROSITE" id="PS00497"/>
    </source>
</evidence>
<keyword evidence="4" id="KW-0732">Signal</keyword>
<evidence type="ECO:0000313" key="6">
    <source>
        <dbReference type="EMBL" id="KAJ2777012.1"/>
    </source>
</evidence>
<feature type="domain" description="Tyrosinase copper-binding" evidence="5">
    <location>
        <begin position="76"/>
        <end position="93"/>
    </location>
</feature>
<evidence type="ECO:0000256" key="4">
    <source>
        <dbReference type="SAM" id="SignalP"/>
    </source>
</evidence>
<accession>A0A9W8H1R1</accession>
<dbReference type="InterPro" id="IPR002227">
    <property type="entry name" value="Tyrosinase_Cu-bd"/>
</dbReference>
<dbReference type="GO" id="GO:0046872">
    <property type="term" value="F:metal ion binding"/>
    <property type="evidence" value="ECO:0007669"/>
    <property type="project" value="UniProtKB-KW"/>
</dbReference>